<name>A0A6C7E8G4_ILUCY</name>
<organism evidence="2 3">
    <name type="scientific">Ilumatobacter coccineus (strain NBRC 103263 / KCTC 29153 / YM16-304)</name>
    <dbReference type="NCBI Taxonomy" id="1313172"/>
    <lineage>
        <taxon>Bacteria</taxon>
        <taxon>Bacillati</taxon>
        <taxon>Actinomycetota</taxon>
        <taxon>Acidimicrobiia</taxon>
        <taxon>Acidimicrobiales</taxon>
        <taxon>Ilumatobacteraceae</taxon>
        <taxon>Ilumatobacter</taxon>
    </lineage>
</organism>
<gene>
    <name evidence="2" type="ORF">YM304_00120</name>
</gene>
<sequence length="291" mass="32261">MPDLPTPIRRDLPPSWLPAGSIVRVPDRGEFFVRRHQHPDPAAPTVLLLHGWTASSDLQFIGAYRALMEVCSFVGVDHRGHGRGLRSLKHYELDEVADDAAAVVRELGLSNVIPVGYSMGGPIAMYVARRHPDLVRGIVVQATALEWSATLRERLSWKLLPIMGAALRSWTQPYVLRKAVERMMTDDAGLAQHRDWIIAETMRGDARVVLQAGKALSRHDARSWASTLDVPAGCLVTTKDRLVKPRKQRELAAALDAHVVEVPMDHLDALDLRSGFAEATVELVRHVAAQR</sequence>
<dbReference type="InterPro" id="IPR029058">
    <property type="entry name" value="AB_hydrolase_fold"/>
</dbReference>
<dbReference type="InterPro" id="IPR050471">
    <property type="entry name" value="AB_hydrolase"/>
</dbReference>
<protein>
    <submittedName>
        <fullName evidence="2">Putative hydrolase</fullName>
    </submittedName>
</protein>
<dbReference type="Proteomes" id="UP000011863">
    <property type="component" value="Chromosome"/>
</dbReference>
<dbReference type="AlphaFoldDB" id="A0A6C7E8G4"/>
<evidence type="ECO:0000313" key="2">
    <source>
        <dbReference type="EMBL" id="BAN00326.1"/>
    </source>
</evidence>
<proteinExistence type="predicted"/>
<dbReference type="InterPro" id="IPR000073">
    <property type="entry name" value="AB_hydrolase_1"/>
</dbReference>
<dbReference type="GO" id="GO:0016787">
    <property type="term" value="F:hydrolase activity"/>
    <property type="evidence" value="ECO:0007669"/>
    <property type="project" value="UniProtKB-KW"/>
</dbReference>
<accession>A0A6C7E8G4</accession>
<dbReference type="KEGG" id="aym:YM304_00120"/>
<evidence type="ECO:0000259" key="1">
    <source>
        <dbReference type="Pfam" id="PF00561"/>
    </source>
</evidence>
<reference evidence="2 3" key="1">
    <citation type="journal article" date="2013" name="Int. J. Syst. Evol. Microbiol.">
        <title>Ilumatobacter nonamiense sp. nov. and Ilumatobacter coccineum sp. nov., isolated from seashore sand.</title>
        <authorList>
            <person name="Matsumoto A."/>
            <person name="Kasai H."/>
            <person name="Matsuo Y."/>
            <person name="Shizuri Y."/>
            <person name="Ichikawa N."/>
            <person name="Fujita N."/>
            <person name="Omura S."/>
            <person name="Takahashi Y."/>
        </authorList>
    </citation>
    <scope>NUCLEOTIDE SEQUENCE [LARGE SCALE GENOMIC DNA]</scope>
    <source>
        <strain evidence="3">NBRC 103263 / KCTC 29153 / YM16-304</strain>
    </source>
</reference>
<dbReference type="PANTHER" id="PTHR43433:SF1">
    <property type="entry name" value="BLL5160 PROTEIN"/>
    <property type="match status" value="1"/>
</dbReference>
<dbReference type="RefSeq" id="WP_015439574.1">
    <property type="nucleotide sequence ID" value="NC_020520.1"/>
</dbReference>
<keyword evidence="2" id="KW-0378">Hydrolase</keyword>
<dbReference type="EMBL" id="AP012057">
    <property type="protein sequence ID" value="BAN00326.1"/>
    <property type="molecule type" value="Genomic_DNA"/>
</dbReference>
<dbReference type="Pfam" id="PF00561">
    <property type="entry name" value="Abhydrolase_1"/>
    <property type="match status" value="1"/>
</dbReference>
<dbReference type="PANTHER" id="PTHR43433">
    <property type="entry name" value="HYDROLASE, ALPHA/BETA FOLD FAMILY PROTEIN"/>
    <property type="match status" value="1"/>
</dbReference>
<evidence type="ECO:0000313" key="3">
    <source>
        <dbReference type="Proteomes" id="UP000011863"/>
    </source>
</evidence>
<keyword evidence="3" id="KW-1185">Reference proteome</keyword>
<feature type="domain" description="AB hydrolase-1" evidence="1">
    <location>
        <begin position="44"/>
        <end position="158"/>
    </location>
</feature>
<dbReference type="Gene3D" id="3.40.50.1820">
    <property type="entry name" value="alpha/beta hydrolase"/>
    <property type="match status" value="1"/>
</dbReference>
<dbReference type="SUPFAM" id="SSF53474">
    <property type="entry name" value="alpha/beta-Hydrolases"/>
    <property type="match status" value="1"/>
</dbReference>